<gene>
    <name evidence="1" type="ORF">G6F51_013704</name>
</gene>
<dbReference type="EMBL" id="JAANIT010006155">
    <property type="protein sequence ID" value="KAG1530863.1"/>
    <property type="molecule type" value="Genomic_DNA"/>
</dbReference>
<reference evidence="1" key="1">
    <citation type="journal article" date="2020" name="Microb. Genom.">
        <title>Genetic diversity of clinical and environmental Mucorales isolates obtained from an investigation of mucormycosis cases among solid organ transplant recipients.</title>
        <authorList>
            <person name="Nguyen M.H."/>
            <person name="Kaul D."/>
            <person name="Muto C."/>
            <person name="Cheng S.J."/>
            <person name="Richter R.A."/>
            <person name="Bruno V.M."/>
            <person name="Liu G."/>
            <person name="Beyhan S."/>
            <person name="Sundermann A.J."/>
            <person name="Mounaud S."/>
            <person name="Pasculle A.W."/>
            <person name="Nierman W.C."/>
            <person name="Driscoll E."/>
            <person name="Cumbie R."/>
            <person name="Clancy C.J."/>
            <person name="Dupont C.L."/>
        </authorList>
    </citation>
    <scope>NUCLEOTIDE SEQUENCE</scope>
    <source>
        <strain evidence="1">GL16</strain>
    </source>
</reference>
<dbReference type="Proteomes" id="UP000717996">
    <property type="component" value="Unassembled WGS sequence"/>
</dbReference>
<organism evidence="1 2">
    <name type="scientific">Rhizopus oryzae</name>
    <name type="common">Mucormycosis agent</name>
    <name type="synonym">Rhizopus arrhizus var. delemar</name>
    <dbReference type="NCBI Taxonomy" id="64495"/>
    <lineage>
        <taxon>Eukaryota</taxon>
        <taxon>Fungi</taxon>
        <taxon>Fungi incertae sedis</taxon>
        <taxon>Mucoromycota</taxon>
        <taxon>Mucoromycotina</taxon>
        <taxon>Mucoromycetes</taxon>
        <taxon>Mucorales</taxon>
        <taxon>Mucorineae</taxon>
        <taxon>Rhizopodaceae</taxon>
        <taxon>Rhizopus</taxon>
    </lineage>
</organism>
<protein>
    <submittedName>
        <fullName evidence="1">Uncharacterized protein</fullName>
    </submittedName>
</protein>
<name>A0A9P6XRS6_RHIOR</name>
<sequence>MFTTERFVVSVTPEIYHQVAAFWMPLRKSNDPTKWNVMEASNMARELLGDVVADYYSFYQTGKFTNGARRRDGGNVPMPSGHTGATERRKTRNVFYGNINVLHSVAGPSVMF</sequence>
<evidence type="ECO:0000313" key="1">
    <source>
        <dbReference type="EMBL" id="KAG1530863.1"/>
    </source>
</evidence>
<dbReference type="AlphaFoldDB" id="A0A9P6XRS6"/>
<accession>A0A9P6XRS6</accession>
<comment type="caution">
    <text evidence="1">The sequence shown here is derived from an EMBL/GenBank/DDBJ whole genome shotgun (WGS) entry which is preliminary data.</text>
</comment>
<evidence type="ECO:0000313" key="2">
    <source>
        <dbReference type="Proteomes" id="UP000717996"/>
    </source>
</evidence>
<proteinExistence type="predicted"/>